<protein>
    <submittedName>
        <fullName evidence="1">Uncharacterized protein</fullName>
    </submittedName>
</protein>
<dbReference type="Proteomes" id="UP001341840">
    <property type="component" value="Unassembled WGS sequence"/>
</dbReference>
<comment type="caution">
    <text evidence="1">The sequence shown here is derived from an EMBL/GenBank/DDBJ whole genome shotgun (WGS) entry which is preliminary data.</text>
</comment>
<keyword evidence="2" id="KW-1185">Reference proteome</keyword>
<reference evidence="1 2" key="1">
    <citation type="journal article" date="2023" name="Plants (Basel)">
        <title>Bridging the Gap: Combining Genomics and Transcriptomics Approaches to Understand Stylosanthes scabra, an Orphan Legume from the Brazilian Caatinga.</title>
        <authorList>
            <person name="Ferreira-Neto J.R.C."/>
            <person name="da Silva M.D."/>
            <person name="Binneck E."/>
            <person name="de Melo N.F."/>
            <person name="da Silva R.H."/>
            <person name="de Melo A.L.T.M."/>
            <person name="Pandolfi V."/>
            <person name="Bustamante F.O."/>
            <person name="Brasileiro-Vidal A.C."/>
            <person name="Benko-Iseppon A.M."/>
        </authorList>
    </citation>
    <scope>NUCLEOTIDE SEQUENCE [LARGE SCALE GENOMIC DNA]</scope>
    <source>
        <tissue evidence="1">Leaves</tissue>
    </source>
</reference>
<evidence type="ECO:0000313" key="1">
    <source>
        <dbReference type="EMBL" id="MED6202756.1"/>
    </source>
</evidence>
<dbReference type="EMBL" id="JASCZI010216680">
    <property type="protein sequence ID" value="MED6202756.1"/>
    <property type="molecule type" value="Genomic_DNA"/>
</dbReference>
<proteinExistence type="predicted"/>
<sequence length="101" mass="11285">VTPQLFAHGKYWLAAMLSNFGIPAFTHVVSESCHLRPWTKIGFDPCLLIKSTQILPSLLVYPLQFCHALHEAGWGSLVCTLPDCVPHIHVLEAVYEILPHV</sequence>
<name>A0ABU6XYN0_9FABA</name>
<organism evidence="1 2">
    <name type="scientific">Stylosanthes scabra</name>
    <dbReference type="NCBI Taxonomy" id="79078"/>
    <lineage>
        <taxon>Eukaryota</taxon>
        <taxon>Viridiplantae</taxon>
        <taxon>Streptophyta</taxon>
        <taxon>Embryophyta</taxon>
        <taxon>Tracheophyta</taxon>
        <taxon>Spermatophyta</taxon>
        <taxon>Magnoliopsida</taxon>
        <taxon>eudicotyledons</taxon>
        <taxon>Gunneridae</taxon>
        <taxon>Pentapetalae</taxon>
        <taxon>rosids</taxon>
        <taxon>fabids</taxon>
        <taxon>Fabales</taxon>
        <taxon>Fabaceae</taxon>
        <taxon>Papilionoideae</taxon>
        <taxon>50 kb inversion clade</taxon>
        <taxon>dalbergioids sensu lato</taxon>
        <taxon>Dalbergieae</taxon>
        <taxon>Pterocarpus clade</taxon>
        <taxon>Stylosanthes</taxon>
    </lineage>
</organism>
<feature type="non-terminal residue" evidence="1">
    <location>
        <position position="1"/>
    </location>
</feature>
<gene>
    <name evidence="1" type="ORF">PIB30_108804</name>
</gene>
<evidence type="ECO:0000313" key="2">
    <source>
        <dbReference type="Proteomes" id="UP001341840"/>
    </source>
</evidence>
<accession>A0ABU6XYN0</accession>